<protein>
    <submittedName>
        <fullName evidence="1">Uncharacterized protein</fullName>
    </submittedName>
</protein>
<evidence type="ECO:0000313" key="2">
    <source>
        <dbReference type="Proteomes" id="UP000053647"/>
    </source>
</evidence>
<gene>
    <name evidence="1" type="ORF">PAXINDRAFT_79183</name>
</gene>
<reference evidence="2" key="2">
    <citation type="submission" date="2015-01" db="EMBL/GenBank/DDBJ databases">
        <title>Evolutionary Origins and Diversification of the Mycorrhizal Mutualists.</title>
        <authorList>
            <consortium name="DOE Joint Genome Institute"/>
            <consortium name="Mycorrhizal Genomics Consortium"/>
            <person name="Kohler A."/>
            <person name="Kuo A."/>
            <person name="Nagy L.G."/>
            <person name="Floudas D."/>
            <person name="Copeland A."/>
            <person name="Barry K.W."/>
            <person name="Cichocki N."/>
            <person name="Veneault-Fourrey C."/>
            <person name="LaButti K."/>
            <person name="Lindquist E.A."/>
            <person name="Lipzen A."/>
            <person name="Lundell T."/>
            <person name="Morin E."/>
            <person name="Murat C."/>
            <person name="Riley R."/>
            <person name="Ohm R."/>
            <person name="Sun H."/>
            <person name="Tunlid A."/>
            <person name="Henrissat B."/>
            <person name="Grigoriev I.V."/>
            <person name="Hibbett D.S."/>
            <person name="Martin F."/>
        </authorList>
    </citation>
    <scope>NUCLEOTIDE SEQUENCE [LARGE SCALE GENOMIC DNA]</scope>
    <source>
        <strain evidence="2">ATCC 200175</strain>
    </source>
</reference>
<accession>A0A0C9SXD8</accession>
<feature type="non-terminal residue" evidence="1">
    <location>
        <position position="83"/>
    </location>
</feature>
<dbReference type="OrthoDB" id="7268706at2759"/>
<sequence length="83" mass="8742">SRLGVMASISSMNSRHGHTFASSKVSLSVFSDSPDIPDTIDEEKMSDKRAKRTPAIAFANSVLPHPGGPCNNTPLGGCTPVCR</sequence>
<dbReference type="EMBL" id="KN819343">
    <property type="protein sequence ID" value="KIJ14389.1"/>
    <property type="molecule type" value="Genomic_DNA"/>
</dbReference>
<dbReference type="Proteomes" id="UP000053647">
    <property type="component" value="Unassembled WGS sequence"/>
</dbReference>
<proteinExistence type="predicted"/>
<dbReference type="AlphaFoldDB" id="A0A0C9SXD8"/>
<reference evidence="1 2" key="1">
    <citation type="submission" date="2014-06" db="EMBL/GenBank/DDBJ databases">
        <authorList>
            <consortium name="DOE Joint Genome Institute"/>
            <person name="Kuo A."/>
            <person name="Kohler A."/>
            <person name="Nagy L.G."/>
            <person name="Floudas D."/>
            <person name="Copeland A."/>
            <person name="Barry K.W."/>
            <person name="Cichocki N."/>
            <person name="Veneault-Fourrey C."/>
            <person name="LaButti K."/>
            <person name="Lindquist E.A."/>
            <person name="Lipzen A."/>
            <person name="Lundell T."/>
            <person name="Morin E."/>
            <person name="Murat C."/>
            <person name="Sun H."/>
            <person name="Tunlid A."/>
            <person name="Henrissat B."/>
            <person name="Grigoriev I.V."/>
            <person name="Hibbett D.S."/>
            <person name="Martin F."/>
            <person name="Nordberg H.P."/>
            <person name="Cantor M.N."/>
            <person name="Hua S.X."/>
        </authorList>
    </citation>
    <scope>NUCLEOTIDE SEQUENCE [LARGE SCALE GENOMIC DNA]</scope>
    <source>
        <strain evidence="1 2">ATCC 200175</strain>
    </source>
</reference>
<dbReference type="PANTHER" id="PTHR37449">
    <property type="match status" value="1"/>
</dbReference>
<dbReference type="PANTHER" id="PTHR37449:SF1">
    <property type="entry name" value="OS02G0159950 PROTEIN"/>
    <property type="match status" value="1"/>
</dbReference>
<keyword evidence="2" id="KW-1185">Reference proteome</keyword>
<name>A0A0C9SXD8_PAXIN</name>
<dbReference type="HOGENOM" id="CLU_2549220_0_0_1"/>
<organism evidence="1 2">
    <name type="scientific">Paxillus involutus ATCC 200175</name>
    <dbReference type="NCBI Taxonomy" id="664439"/>
    <lineage>
        <taxon>Eukaryota</taxon>
        <taxon>Fungi</taxon>
        <taxon>Dikarya</taxon>
        <taxon>Basidiomycota</taxon>
        <taxon>Agaricomycotina</taxon>
        <taxon>Agaricomycetes</taxon>
        <taxon>Agaricomycetidae</taxon>
        <taxon>Boletales</taxon>
        <taxon>Paxilineae</taxon>
        <taxon>Paxillaceae</taxon>
        <taxon>Paxillus</taxon>
    </lineage>
</organism>
<evidence type="ECO:0000313" key="1">
    <source>
        <dbReference type="EMBL" id="KIJ14389.1"/>
    </source>
</evidence>